<organism evidence="3">
    <name type="scientific">bioreactor metagenome</name>
    <dbReference type="NCBI Taxonomy" id="1076179"/>
    <lineage>
        <taxon>unclassified sequences</taxon>
        <taxon>metagenomes</taxon>
        <taxon>ecological metagenomes</taxon>
    </lineage>
</organism>
<name>A0A644X162_9ZZZZ</name>
<dbReference type="CDD" id="cd06257">
    <property type="entry name" value="DnaJ"/>
    <property type="match status" value="1"/>
</dbReference>
<dbReference type="Pfam" id="PF00226">
    <property type="entry name" value="DnaJ"/>
    <property type="match status" value="1"/>
</dbReference>
<dbReference type="InterPro" id="IPR007791">
    <property type="entry name" value="DjlA_N"/>
</dbReference>
<sequence>MAKYGKWVLGALGWAFGGPIGALFGFFLGATFDMASGNAKYVRRDGSTTQGDFRLSLLALLAAVMKVDRRNLKVELEFIRNVFSNSFGSSYTNEIMPVLKELLEKDIPVRDICLQIRSHMDHPARLELMNVLFALSLADKEFHPLEEELMRKMALWLGISDKDFQSIRSVHVPDTDWAYTVLEITPDASDEEVRKAYRRMAMKYHPDRVAHLGEDVTRSAGEKFKAVNKAWEEIKNQRKIN</sequence>
<gene>
    <name evidence="3" type="primary">djlA_9</name>
    <name evidence="3" type="ORF">SDC9_56152</name>
</gene>
<dbReference type="InterPro" id="IPR050817">
    <property type="entry name" value="DjlA_DnaK_co-chaperone"/>
</dbReference>
<dbReference type="PRINTS" id="PR00625">
    <property type="entry name" value="JDOMAIN"/>
</dbReference>
<proteinExistence type="predicted"/>
<evidence type="ECO:0000256" key="1">
    <source>
        <dbReference type="SAM" id="Phobius"/>
    </source>
</evidence>
<keyword evidence="1" id="KW-0812">Transmembrane</keyword>
<dbReference type="InterPro" id="IPR036869">
    <property type="entry name" value="J_dom_sf"/>
</dbReference>
<dbReference type="PROSITE" id="PS50076">
    <property type="entry name" value="DNAJ_2"/>
    <property type="match status" value="1"/>
</dbReference>
<accession>A0A644X162</accession>
<dbReference type="Pfam" id="PF05099">
    <property type="entry name" value="TerB"/>
    <property type="match status" value="1"/>
</dbReference>
<dbReference type="SUPFAM" id="SSF46565">
    <property type="entry name" value="Chaperone J-domain"/>
    <property type="match status" value="1"/>
</dbReference>
<comment type="caution">
    <text evidence="3">The sequence shown here is derived from an EMBL/GenBank/DDBJ whole genome shotgun (WGS) entry which is preliminary data.</text>
</comment>
<dbReference type="SUPFAM" id="SSF158682">
    <property type="entry name" value="TerB-like"/>
    <property type="match status" value="1"/>
</dbReference>
<dbReference type="PANTHER" id="PTHR24074">
    <property type="entry name" value="CO-CHAPERONE PROTEIN DJLA"/>
    <property type="match status" value="1"/>
</dbReference>
<dbReference type="InterPro" id="IPR001623">
    <property type="entry name" value="DnaJ_domain"/>
</dbReference>
<reference evidence="3" key="1">
    <citation type="submission" date="2019-08" db="EMBL/GenBank/DDBJ databases">
        <authorList>
            <person name="Kucharzyk K."/>
            <person name="Murdoch R.W."/>
            <person name="Higgins S."/>
            <person name="Loffler F."/>
        </authorList>
    </citation>
    <scope>NUCLEOTIDE SEQUENCE</scope>
</reference>
<evidence type="ECO:0000313" key="3">
    <source>
        <dbReference type="EMBL" id="MPM09829.1"/>
    </source>
</evidence>
<dbReference type="Gene3D" id="1.10.3680.10">
    <property type="entry name" value="TerB-like"/>
    <property type="match status" value="1"/>
</dbReference>
<dbReference type="AlphaFoldDB" id="A0A644X162"/>
<keyword evidence="1" id="KW-0472">Membrane</keyword>
<dbReference type="Gene3D" id="1.10.287.110">
    <property type="entry name" value="DnaJ domain"/>
    <property type="match status" value="1"/>
</dbReference>
<feature type="transmembrane region" description="Helical" evidence="1">
    <location>
        <begin position="7"/>
        <end position="31"/>
    </location>
</feature>
<protein>
    <submittedName>
        <fullName evidence="3">DnaJ-like protein DjlA</fullName>
    </submittedName>
</protein>
<feature type="domain" description="J" evidence="2">
    <location>
        <begin position="177"/>
        <end position="239"/>
    </location>
</feature>
<dbReference type="InterPro" id="IPR029024">
    <property type="entry name" value="TerB-like"/>
</dbReference>
<dbReference type="EMBL" id="VSSQ01001617">
    <property type="protein sequence ID" value="MPM09829.1"/>
    <property type="molecule type" value="Genomic_DNA"/>
</dbReference>
<keyword evidence="1" id="KW-1133">Transmembrane helix</keyword>
<dbReference type="SMART" id="SM00271">
    <property type="entry name" value="DnaJ"/>
    <property type="match status" value="1"/>
</dbReference>
<evidence type="ECO:0000259" key="2">
    <source>
        <dbReference type="PROSITE" id="PS50076"/>
    </source>
</evidence>